<dbReference type="InterPro" id="IPR013517">
    <property type="entry name" value="FG-GAP"/>
</dbReference>
<dbReference type="PANTHER" id="PTHR16026:SF0">
    <property type="entry name" value="CARTILAGE ACIDIC PROTEIN 1"/>
    <property type="match status" value="1"/>
</dbReference>
<evidence type="ECO:0000313" key="4">
    <source>
        <dbReference type="Proteomes" id="UP000808349"/>
    </source>
</evidence>
<proteinExistence type="predicted"/>
<name>A0A9D7SA26_9BACT</name>
<sequence>MKLKVLFYFTLFFYLFSCKNTTQKTANKVNSNALFVLRDSSETNIKFINSIEDNDIINMFNYEYFYNGAGVAIGDINDDGLPDIYFGSNLDYNKLYLNLGNFKFKDITAQANVNGGDGMKTGVSMIDINGDGRLDLYVCKSGLFDVPFRKNVLYINNGNLSFTERSTEFGLDDPSYTTQTYFFDMDLDNDLDVLMVNHPINWKDINNINIYQDEKGNRYIPEDTNRVDISNRLFLNTGNNHYVDISEKAGIGNVAYGLSAIINDFNQDGYPDMYICNDYLQPDVLFINNKNNTFKKSFKDYFSHQSHSSMGSEMLDINNDGYFDMMTLDMKPEDNLRQKTLMDEQNYDRFHKMVTYGLQAQISKNCVQLNNQNNTFSEIATMLNLEYTDWSWAPIAGDFDNDGFEDLYITNGYRRYVTDMDYKKFTFDSLKKTSKINGGVSFTEWKKICPQQKIRNYFYQNNGNLSFTKKNDDWNSGPESYSNGAAYADLDNDGDLDIVTNNINDEAFVLENTSNQKSKNNFVKLKLKGPGLNTQAIGATVTLVLGNGTKQYRFINPIRGFMSSVDPMVHFGLGTETVIDHLEVRWPDRSLKRYDQINMNTLNLIDAAAGVVIKPTVNQIKPILTNVTKESSLNFKHRENYYIDFKREPILHLENSSEGPAMAVGDANGDGYEDIYLGGASGQEGQLFIQKNGSFVISKQSAFLVDSIYEDVDAEFIDIDADKDLDLYVVSGGYQWDIGSKNYQDRIYINNGKGTFQQGIGIVPEEFENGSNVLSIDINGDQQMDLFVGGGASPGRYPYADQSKIFINRKGQLMDETKEWFKTISSSFGIVKDAISMDVNKDGKNDLIICGEWMPITILINDGKQLTDQSKEYGLDRSQGWWQSISAGDLDGDGDEDLVVGNLGLNSKFKASEQEPVEVYAADFDGSKTMDAILCSYIMGESYPVVSRDRMLEQMTSLRKKFLRYAIYGRAKISDIFSKEILDKSYHLKSNMMSSIILWNNSNSFSIQILPQESQKSMVKGSCIYDLNHDAKMDIISCGNFYDTDIDVGIYDASIGNVLLNDGNKAFTSLNIAQSGFYVPGNVRTIKKINLGKKQGFVVVENNGYVKLFSLNN</sequence>
<evidence type="ECO:0000256" key="1">
    <source>
        <dbReference type="ARBA" id="ARBA00022729"/>
    </source>
</evidence>
<evidence type="ECO:0000259" key="2">
    <source>
        <dbReference type="Pfam" id="PF07593"/>
    </source>
</evidence>
<dbReference type="InterPro" id="IPR011519">
    <property type="entry name" value="UnbV_ASPIC"/>
</dbReference>
<dbReference type="EMBL" id="JADKFW010000010">
    <property type="protein sequence ID" value="MBK9718548.1"/>
    <property type="molecule type" value="Genomic_DNA"/>
</dbReference>
<dbReference type="Proteomes" id="UP000808349">
    <property type="component" value="Unassembled WGS sequence"/>
</dbReference>
<reference evidence="3 4" key="1">
    <citation type="submission" date="2020-10" db="EMBL/GenBank/DDBJ databases">
        <title>Connecting structure to function with the recovery of over 1000 high-quality activated sludge metagenome-assembled genomes encoding full-length rRNA genes using long-read sequencing.</title>
        <authorList>
            <person name="Singleton C.M."/>
            <person name="Petriglieri F."/>
            <person name="Kristensen J.M."/>
            <person name="Kirkegaard R.H."/>
            <person name="Michaelsen T.Y."/>
            <person name="Andersen M.H."/>
            <person name="Karst S.M."/>
            <person name="Dueholm M.S."/>
            <person name="Nielsen P.H."/>
            <person name="Albertsen M."/>
        </authorList>
    </citation>
    <scope>NUCLEOTIDE SEQUENCE [LARGE SCALE GENOMIC DNA]</scope>
    <source>
        <strain evidence="3">Ribe_18-Q3-R11-54_BAT3C.373</strain>
    </source>
</reference>
<gene>
    <name evidence="3" type="ORF">IPO85_13755</name>
</gene>
<dbReference type="Pfam" id="PF07593">
    <property type="entry name" value="UnbV_ASPIC"/>
    <property type="match status" value="1"/>
</dbReference>
<feature type="domain" description="ASPIC/UnbV" evidence="2">
    <location>
        <begin position="536"/>
        <end position="601"/>
    </location>
</feature>
<accession>A0A9D7SA26</accession>
<dbReference type="SUPFAM" id="SSF69318">
    <property type="entry name" value="Integrin alpha N-terminal domain"/>
    <property type="match status" value="2"/>
</dbReference>
<dbReference type="AlphaFoldDB" id="A0A9D7SA26"/>
<dbReference type="Gene3D" id="2.130.10.130">
    <property type="entry name" value="Integrin alpha, N-terminal"/>
    <property type="match status" value="3"/>
</dbReference>
<comment type="caution">
    <text evidence="3">The sequence shown here is derived from an EMBL/GenBank/DDBJ whole genome shotgun (WGS) entry which is preliminary data.</text>
</comment>
<protein>
    <submittedName>
        <fullName evidence="3">VCBS repeat-containing protein</fullName>
    </submittedName>
</protein>
<evidence type="ECO:0000313" key="3">
    <source>
        <dbReference type="EMBL" id="MBK9718548.1"/>
    </source>
</evidence>
<dbReference type="Pfam" id="PF13517">
    <property type="entry name" value="FG-GAP_3"/>
    <property type="match status" value="5"/>
</dbReference>
<dbReference type="InterPro" id="IPR027039">
    <property type="entry name" value="Crtac1"/>
</dbReference>
<keyword evidence="1" id="KW-0732">Signal</keyword>
<dbReference type="InterPro" id="IPR028994">
    <property type="entry name" value="Integrin_alpha_N"/>
</dbReference>
<dbReference type="PANTHER" id="PTHR16026">
    <property type="entry name" value="CARTILAGE ACIDIC PROTEIN 1"/>
    <property type="match status" value="1"/>
</dbReference>
<organism evidence="3 4">
    <name type="scientific">Candidatus Defluviibacterium haderslevense</name>
    <dbReference type="NCBI Taxonomy" id="2981993"/>
    <lineage>
        <taxon>Bacteria</taxon>
        <taxon>Pseudomonadati</taxon>
        <taxon>Bacteroidota</taxon>
        <taxon>Saprospiria</taxon>
        <taxon>Saprospirales</taxon>
        <taxon>Saprospiraceae</taxon>
        <taxon>Candidatus Defluviibacterium</taxon>
    </lineage>
</organism>